<evidence type="ECO:0000256" key="2">
    <source>
        <dbReference type="SAM" id="SignalP"/>
    </source>
</evidence>
<evidence type="ECO:0000313" key="4">
    <source>
        <dbReference type="EMBL" id="KAL0901903.1"/>
    </source>
</evidence>
<evidence type="ECO:0000313" key="3">
    <source>
        <dbReference type="EMBL" id="KAL0851525.1"/>
    </source>
</evidence>
<sequence length="87" mass="8270">MSKIVPIIFLAVLVASCYAAPGERLGRYYDGGIGGIGGGGGGGFGGYGGHHGGAGLGAVPLHIGGSQSFSKSSASSSSQSGSGFLHG</sequence>
<name>A0ABD0TQC4_LOXSC</name>
<proteinExistence type="predicted"/>
<accession>A0ABD0TQC4</accession>
<evidence type="ECO:0000313" key="6">
    <source>
        <dbReference type="Proteomes" id="UP001549921"/>
    </source>
</evidence>
<protein>
    <submittedName>
        <fullName evidence="3">Uncharacterized protein</fullName>
    </submittedName>
</protein>
<dbReference type="AlphaFoldDB" id="A0ABD0TQC4"/>
<feature type="chain" id="PRO_5044723044" evidence="2">
    <location>
        <begin position="20"/>
        <end position="87"/>
    </location>
</feature>
<gene>
    <name evidence="4" type="ORF">ABMA27_007051</name>
    <name evidence="3" type="ORF">ABMA28_007315</name>
</gene>
<comment type="caution">
    <text evidence="3">The sequence shown here is derived from an EMBL/GenBank/DDBJ whole genome shotgun (WGS) entry which is preliminary data.</text>
</comment>
<dbReference type="Proteomes" id="UP001549920">
    <property type="component" value="Unassembled WGS sequence"/>
</dbReference>
<dbReference type="PROSITE" id="PS51257">
    <property type="entry name" value="PROKAR_LIPOPROTEIN"/>
    <property type="match status" value="1"/>
</dbReference>
<dbReference type="Proteomes" id="UP001549921">
    <property type="component" value="Unassembled WGS sequence"/>
</dbReference>
<feature type="signal peptide" evidence="2">
    <location>
        <begin position="1"/>
        <end position="19"/>
    </location>
</feature>
<organism evidence="3 6">
    <name type="scientific">Loxostege sticticalis</name>
    <name type="common">Beet webworm moth</name>
    <dbReference type="NCBI Taxonomy" id="481309"/>
    <lineage>
        <taxon>Eukaryota</taxon>
        <taxon>Metazoa</taxon>
        <taxon>Ecdysozoa</taxon>
        <taxon>Arthropoda</taxon>
        <taxon>Hexapoda</taxon>
        <taxon>Insecta</taxon>
        <taxon>Pterygota</taxon>
        <taxon>Neoptera</taxon>
        <taxon>Endopterygota</taxon>
        <taxon>Lepidoptera</taxon>
        <taxon>Glossata</taxon>
        <taxon>Ditrysia</taxon>
        <taxon>Pyraloidea</taxon>
        <taxon>Crambidae</taxon>
        <taxon>Pyraustinae</taxon>
        <taxon>Loxostege</taxon>
    </lineage>
</organism>
<keyword evidence="5" id="KW-1185">Reference proteome</keyword>
<feature type="region of interest" description="Disordered" evidence="1">
    <location>
        <begin position="67"/>
        <end position="87"/>
    </location>
</feature>
<dbReference type="EMBL" id="JBEUOH010000002">
    <property type="protein sequence ID" value="KAL0901903.1"/>
    <property type="molecule type" value="Genomic_DNA"/>
</dbReference>
<evidence type="ECO:0000256" key="1">
    <source>
        <dbReference type="SAM" id="MobiDB-lite"/>
    </source>
</evidence>
<keyword evidence="2" id="KW-0732">Signal</keyword>
<dbReference type="EMBL" id="JBEDNZ010000002">
    <property type="protein sequence ID" value="KAL0851525.1"/>
    <property type="molecule type" value="Genomic_DNA"/>
</dbReference>
<reference evidence="5 6" key="1">
    <citation type="submission" date="2024-06" db="EMBL/GenBank/DDBJ databases">
        <title>A chromosome-level genome assembly of beet webworm, Loxostege sticticalis.</title>
        <authorList>
            <person name="Zhang Y."/>
        </authorList>
    </citation>
    <scope>NUCLEOTIDE SEQUENCE [LARGE SCALE GENOMIC DNA]</scope>
    <source>
        <strain evidence="4">AQ026</strain>
        <strain evidence="3">AQ028</strain>
        <tissue evidence="3">Male pupae</tissue>
        <tissue evidence="4">Whole body</tissue>
    </source>
</reference>
<evidence type="ECO:0000313" key="5">
    <source>
        <dbReference type="Proteomes" id="UP001549920"/>
    </source>
</evidence>